<feature type="transmembrane region" description="Helical" evidence="1">
    <location>
        <begin position="101"/>
        <end position="119"/>
    </location>
</feature>
<evidence type="ECO:0000313" key="2">
    <source>
        <dbReference type="EMBL" id="KRG30034.1"/>
    </source>
</evidence>
<accession>A0A0Q9ZIX3</accession>
<dbReference type="AlphaFoldDB" id="A0A0Q9ZIX3"/>
<dbReference type="OrthoDB" id="9808870at2"/>
<keyword evidence="1" id="KW-0812">Transmembrane</keyword>
<dbReference type="InterPro" id="IPR032809">
    <property type="entry name" value="Put_HupE_UreJ"/>
</dbReference>
<evidence type="ECO:0000256" key="1">
    <source>
        <dbReference type="SAM" id="Phobius"/>
    </source>
</evidence>
<feature type="transmembrane region" description="Helical" evidence="1">
    <location>
        <begin position="139"/>
        <end position="160"/>
    </location>
</feature>
<feature type="transmembrane region" description="Helical" evidence="1">
    <location>
        <begin position="70"/>
        <end position="89"/>
    </location>
</feature>
<organism evidence="2 3">
    <name type="scientific">Salegentibacter mishustinae</name>
    <dbReference type="NCBI Taxonomy" id="270918"/>
    <lineage>
        <taxon>Bacteria</taxon>
        <taxon>Pseudomonadati</taxon>
        <taxon>Bacteroidota</taxon>
        <taxon>Flavobacteriia</taxon>
        <taxon>Flavobacteriales</taxon>
        <taxon>Flavobacteriaceae</taxon>
        <taxon>Salegentibacter</taxon>
    </lineage>
</organism>
<dbReference type="Proteomes" id="UP000051643">
    <property type="component" value="Unassembled WGS sequence"/>
</dbReference>
<dbReference type="STRING" id="270918.APR42_14800"/>
<feature type="transmembrane region" description="Helical" evidence="1">
    <location>
        <begin position="20"/>
        <end position="36"/>
    </location>
</feature>
<keyword evidence="1" id="KW-0472">Membrane</keyword>
<gene>
    <name evidence="2" type="ORF">APR42_14800</name>
</gene>
<feature type="transmembrane region" description="Helical" evidence="1">
    <location>
        <begin position="172"/>
        <end position="189"/>
    </location>
</feature>
<feature type="transmembrane region" description="Helical" evidence="1">
    <location>
        <begin position="43"/>
        <end position="64"/>
    </location>
</feature>
<proteinExistence type="predicted"/>
<name>A0A0Q9ZIX3_9FLAO</name>
<protein>
    <submittedName>
        <fullName evidence="2">HupE / UreJ protein</fullName>
    </submittedName>
</protein>
<comment type="caution">
    <text evidence="2">The sequence shown here is derived from an EMBL/GenBank/DDBJ whole genome shotgun (WGS) entry which is preliminary data.</text>
</comment>
<keyword evidence="1" id="KW-1133">Transmembrane helix</keyword>
<dbReference type="Pfam" id="PF13795">
    <property type="entry name" value="HupE_UreJ_2"/>
    <property type="match status" value="1"/>
</dbReference>
<sequence length="196" mass="22348">MSQFWLYFRLGLEHVLDWQAYDHILFLIVLVTAYTFSSWKRILWLVTLFTIGHTLALFLSVYGIVKVDSAWVELLIPVTIILTALYNIITASKKERNKNHNPLYFTTVFFGLIHGLGFSTYFKMVAANTESKFLPLLEFALGIETAQVIVVIAVIILGFIAQNIFSVSKRDWILVSSAIVIGIILPILQENFQAIF</sequence>
<reference evidence="2" key="1">
    <citation type="submission" date="2015-10" db="EMBL/GenBank/DDBJ databases">
        <title>Draft genome sequence of Salegentibacter mishustinae KCTC 12263.</title>
        <authorList>
            <person name="Lin W."/>
            <person name="Zheng Q."/>
        </authorList>
    </citation>
    <scope>NUCLEOTIDE SEQUENCE [LARGE SCALE GENOMIC DNA]</scope>
    <source>
        <strain evidence="2">KCTC 12263</strain>
    </source>
</reference>
<keyword evidence="3" id="KW-1185">Reference proteome</keyword>
<dbReference type="EMBL" id="LKTP01000003">
    <property type="protein sequence ID" value="KRG30034.1"/>
    <property type="molecule type" value="Genomic_DNA"/>
</dbReference>
<evidence type="ECO:0000313" key="3">
    <source>
        <dbReference type="Proteomes" id="UP000051643"/>
    </source>
</evidence>
<dbReference type="RefSeq" id="WP_057481055.1">
    <property type="nucleotide sequence ID" value="NZ_BMWR01000008.1"/>
</dbReference>